<evidence type="ECO:0000256" key="1">
    <source>
        <dbReference type="ARBA" id="ARBA00000077"/>
    </source>
</evidence>
<feature type="domain" description="RNase H type-1" evidence="9">
    <location>
        <begin position="45"/>
        <end position="209"/>
    </location>
</feature>
<dbReference type="GO" id="GO:0004523">
    <property type="term" value="F:RNA-DNA hybrid ribonuclease activity"/>
    <property type="evidence" value="ECO:0007669"/>
    <property type="project" value="UniProtKB-EC"/>
</dbReference>
<evidence type="ECO:0000256" key="6">
    <source>
        <dbReference type="ARBA" id="ARBA00022759"/>
    </source>
</evidence>
<evidence type="ECO:0000256" key="3">
    <source>
        <dbReference type="ARBA" id="ARBA00012180"/>
    </source>
</evidence>
<comment type="caution">
    <text evidence="10">The sequence shown here is derived from an EMBL/GenBank/DDBJ whole genome shotgun (WGS) entry which is preliminary data.</text>
</comment>
<keyword evidence="6" id="KW-0255">Endonuclease</keyword>
<dbReference type="EC" id="3.1.26.4" evidence="3"/>
<dbReference type="GO" id="GO:0046872">
    <property type="term" value="F:metal ion binding"/>
    <property type="evidence" value="ECO:0007669"/>
    <property type="project" value="UniProtKB-KW"/>
</dbReference>
<dbReference type="SUPFAM" id="SSF53098">
    <property type="entry name" value="Ribonuclease H-like"/>
    <property type="match status" value="1"/>
</dbReference>
<protein>
    <recommendedName>
        <fullName evidence="3">ribonuclease H</fullName>
        <ecNumber evidence="3">3.1.26.4</ecNumber>
    </recommendedName>
</protein>
<comment type="catalytic activity">
    <reaction evidence="1">
        <text>Endonucleolytic cleavage to 5'-phosphomonoester.</text>
        <dbReference type="EC" id="3.1.26.4"/>
    </reaction>
</comment>
<dbReference type="GO" id="GO:0043137">
    <property type="term" value="P:DNA replication, removal of RNA primer"/>
    <property type="evidence" value="ECO:0007669"/>
    <property type="project" value="TreeGrafter"/>
</dbReference>
<dbReference type="OrthoDB" id="407198at2759"/>
<dbReference type="AlphaFoldDB" id="A0A423VSQ9"/>
<evidence type="ECO:0000256" key="4">
    <source>
        <dbReference type="ARBA" id="ARBA00022722"/>
    </source>
</evidence>
<evidence type="ECO:0000256" key="8">
    <source>
        <dbReference type="SAM" id="MobiDB-lite"/>
    </source>
</evidence>
<dbReference type="Pfam" id="PF00075">
    <property type="entry name" value="RNase_H"/>
    <property type="match status" value="1"/>
</dbReference>
<dbReference type="PROSITE" id="PS50879">
    <property type="entry name" value="RNASE_H_1"/>
    <property type="match status" value="1"/>
</dbReference>
<evidence type="ECO:0000256" key="7">
    <source>
        <dbReference type="ARBA" id="ARBA00022801"/>
    </source>
</evidence>
<dbReference type="InParanoid" id="A0A423VSQ9"/>
<keyword evidence="4" id="KW-0540">Nuclease</keyword>
<evidence type="ECO:0000256" key="2">
    <source>
        <dbReference type="ARBA" id="ARBA00005300"/>
    </source>
</evidence>
<dbReference type="Proteomes" id="UP000285146">
    <property type="component" value="Unassembled WGS sequence"/>
</dbReference>
<name>A0A423VSQ9_9PEZI</name>
<dbReference type="InterPro" id="IPR012337">
    <property type="entry name" value="RNaseH-like_sf"/>
</dbReference>
<evidence type="ECO:0000259" key="9">
    <source>
        <dbReference type="PROSITE" id="PS50879"/>
    </source>
</evidence>
<feature type="compositionally biased region" description="Acidic residues" evidence="8">
    <location>
        <begin position="489"/>
        <end position="503"/>
    </location>
</feature>
<dbReference type="EMBL" id="LKEB01000077">
    <property type="protein sequence ID" value="ROV94117.1"/>
    <property type="molecule type" value="Genomic_DNA"/>
</dbReference>
<feature type="region of interest" description="Disordered" evidence="8">
    <location>
        <begin position="474"/>
        <end position="505"/>
    </location>
</feature>
<dbReference type="Gene3D" id="3.30.420.10">
    <property type="entry name" value="Ribonuclease H-like superfamily/Ribonuclease H"/>
    <property type="match status" value="1"/>
</dbReference>
<feature type="region of interest" description="Disordered" evidence="8">
    <location>
        <begin position="388"/>
        <end position="411"/>
    </location>
</feature>
<organism evidence="10 11">
    <name type="scientific">Cytospora leucostoma</name>
    <dbReference type="NCBI Taxonomy" id="1230097"/>
    <lineage>
        <taxon>Eukaryota</taxon>
        <taxon>Fungi</taxon>
        <taxon>Dikarya</taxon>
        <taxon>Ascomycota</taxon>
        <taxon>Pezizomycotina</taxon>
        <taxon>Sordariomycetes</taxon>
        <taxon>Sordariomycetidae</taxon>
        <taxon>Diaporthales</taxon>
        <taxon>Cytosporaceae</taxon>
        <taxon>Cytospora</taxon>
    </lineage>
</organism>
<gene>
    <name evidence="10" type="ORF">VPNG_09356</name>
</gene>
<proteinExistence type="inferred from homology"/>
<dbReference type="PANTHER" id="PTHR10642">
    <property type="entry name" value="RIBONUCLEASE H1"/>
    <property type="match status" value="1"/>
</dbReference>
<sequence>MFSDPVLDPQAIRANHYQIERSPGDGFIYEALFDPYTDNPTPFYRPDSLVIATAGSFLHERFCYPGPRASYSVFFGPGNSLNDVGKSLIAPPETFQSRQRGELSAAISALRTVSRIFEQGLTGHGPLARVIIKTDSEYLVKGATEWVFTWVQNGWIMCGNPRVNDCDLWEQFLVVLDHIKSILGVEVAFWWVPARWNADARSLAGLPAYSLSRRPHGEGKRLGAQQMYMAKSFTLHDEFYDTDHDLRRASGKPKVKAHLSALQQQTEEKEAYPSRAVTSETTYQHGKYRHQPSIGQRDIPNSQIVKIRLRGHRLSLLTANTTDPESLRKEAVHFDEETSYWERLGWFETLTSSGGRFIVQYDKTDIDETGTPKAVIGVMEEIIAFDSEEDEDDGERTKAIDETEGEEEKLAMSDEPVIQLRTAQPALKRSHKASPRPAGPTAKKLRTSAVDLTEVPSTTPTTTKMANLTRLRTTMCNPSHGTDYRYPEDGDNDTDTDEDDDEPPDWREYENLDITDNNKFGVDNEVGMPGTRVDSSRSISSLVKCMRRHISRMRAPLGSVTIWSVAKPSQSWEI</sequence>
<comment type="similarity">
    <text evidence="2">Belongs to the RNase H family.</text>
</comment>
<reference evidence="10 11" key="1">
    <citation type="submission" date="2015-09" db="EMBL/GenBank/DDBJ databases">
        <title>Host preference determinants of Valsa canker pathogens revealed by comparative genomics.</title>
        <authorList>
            <person name="Yin Z."/>
            <person name="Huang L."/>
        </authorList>
    </citation>
    <scope>NUCLEOTIDE SEQUENCE [LARGE SCALE GENOMIC DNA]</scope>
    <source>
        <strain evidence="10 11">SXYLt</strain>
    </source>
</reference>
<dbReference type="InterPro" id="IPR002156">
    <property type="entry name" value="RNaseH_domain"/>
</dbReference>
<keyword evidence="7" id="KW-0378">Hydrolase</keyword>
<dbReference type="GO" id="GO:0003676">
    <property type="term" value="F:nucleic acid binding"/>
    <property type="evidence" value="ECO:0007669"/>
    <property type="project" value="InterPro"/>
</dbReference>
<dbReference type="InterPro" id="IPR036397">
    <property type="entry name" value="RNaseH_sf"/>
</dbReference>
<accession>A0A423VSQ9</accession>
<feature type="region of interest" description="Disordered" evidence="8">
    <location>
        <begin position="423"/>
        <end position="450"/>
    </location>
</feature>
<keyword evidence="5" id="KW-0479">Metal-binding</keyword>
<dbReference type="STRING" id="1230097.A0A423VSQ9"/>
<keyword evidence="11" id="KW-1185">Reference proteome</keyword>
<feature type="region of interest" description="Disordered" evidence="8">
    <location>
        <begin position="264"/>
        <end position="296"/>
    </location>
</feature>
<evidence type="ECO:0000313" key="10">
    <source>
        <dbReference type="EMBL" id="ROV94117.1"/>
    </source>
</evidence>
<evidence type="ECO:0000256" key="5">
    <source>
        <dbReference type="ARBA" id="ARBA00022723"/>
    </source>
</evidence>
<dbReference type="InterPro" id="IPR050092">
    <property type="entry name" value="RNase_H"/>
</dbReference>
<dbReference type="PANTHER" id="PTHR10642:SF26">
    <property type="entry name" value="RIBONUCLEASE H1"/>
    <property type="match status" value="1"/>
</dbReference>
<evidence type="ECO:0000313" key="11">
    <source>
        <dbReference type="Proteomes" id="UP000285146"/>
    </source>
</evidence>